<reference evidence="2" key="2">
    <citation type="submission" date="2015-03" db="EMBL/GenBank/DDBJ databases">
        <authorList>
            <person name="Chow C.-E.T."/>
            <person name="Winget D.M."/>
            <person name="White R.A.III."/>
            <person name="Hallam S.J."/>
            <person name="Suttle C.A."/>
        </authorList>
    </citation>
    <scope>NUCLEOTIDE SEQUENCE</scope>
    <source>
        <strain evidence="2">Oxic1_1</strain>
    </source>
</reference>
<proteinExistence type="predicted"/>
<dbReference type="EMBL" id="KR029596">
    <property type="protein sequence ID" value="AKH47551.1"/>
    <property type="molecule type" value="Genomic_DNA"/>
</dbReference>
<accession>A0A0F7L908</accession>
<feature type="compositionally biased region" description="Polar residues" evidence="1">
    <location>
        <begin position="1"/>
        <end position="17"/>
    </location>
</feature>
<name>A0A0F7L908_9VIRU</name>
<evidence type="ECO:0000256" key="1">
    <source>
        <dbReference type="SAM" id="MobiDB-lite"/>
    </source>
</evidence>
<evidence type="ECO:0000313" key="2">
    <source>
        <dbReference type="EMBL" id="AKH47551.1"/>
    </source>
</evidence>
<reference evidence="2" key="1">
    <citation type="journal article" date="2015" name="Front. Microbiol.">
        <title>Combining genomic sequencing methods to explore viral diversity and reveal potential virus-host interactions.</title>
        <authorList>
            <person name="Chow C.E."/>
            <person name="Winget D.M."/>
            <person name="White R.A.III."/>
            <person name="Hallam S.J."/>
            <person name="Suttle C.A."/>
        </authorList>
    </citation>
    <scope>NUCLEOTIDE SEQUENCE</scope>
    <source>
        <strain evidence="2">Oxic1_1</strain>
    </source>
</reference>
<protein>
    <submittedName>
        <fullName evidence="2">DNA packaging protein</fullName>
    </submittedName>
</protein>
<feature type="region of interest" description="Disordered" evidence="1">
    <location>
        <begin position="1"/>
        <end position="35"/>
    </location>
</feature>
<sequence>MISILTTPRSTMPSASSGDGLIKRSTTSDMPLSGVNVIHTGPRTAFVLVRHSV</sequence>
<organism evidence="2">
    <name type="scientific">uncultured marine virus</name>
    <dbReference type="NCBI Taxonomy" id="186617"/>
    <lineage>
        <taxon>Viruses</taxon>
        <taxon>environmental samples</taxon>
    </lineage>
</organism>